<dbReference type="EMBL" id="CM001368">
    <property type="protein sequence ID" value="EHJ48836.1"/>
    <property type="molecule type" value="Genomic_DNA"/>
</dbReference>
<organism evidence="1 2">
    <name type="scientific">Solidesulfovibrio carbinoliphilus subsp. oakridgensis</name>
    <dbReference type="NCBI Taxonomy" id="694327"/>
    <lineage>
        <taxon>Bacteria</taxon>
        <taxon>Pseudomonadati</taxon>
        <taxon>Thermodesulfobacteriota</taxon>
        <taxon>Desulfovibrionia</taxon>
        <taxon>Desulfovibrionales</taxon>
        <taxon>Desulfovibrionaceae</taxon>
        <taxon>Solidesulfovibrio</taxon>
    </lineage>
</organism>
<dbReference type="OrthoDB" id="9815328at2"/>
<keyword evidence="1" id="KW-0449">Lipoprotein</keyword>
<dbReference type="RefSeq" id="WP_009182196.1">
    <property type="nucleotide sequence ID" value="NZ_CM001368.1"/>
</dbReference>
<proteinExistence type="predicted"/>
<accession>G7QB94</accession>
<evidence type="ECO:0000313" key="2">
    <source>
        <dbReference type="Proteomes" id="UP000004662"/>
    </source>
</evidence>
<sequence>MIPRRILLAALVILTATFVSCRTAPIRNIPMNSIPTTQYMSLTQDEVAGAIIMGGNKAGWSMRKVEPGLIVGTIQVRTHEAQVDVRYSATTWNITYRDSKNLKFNGEKIHSNYNKWVSRLGDFIRNQINEDMEFHVQRKN</sequence>
<keyword evidence="2" id="KW-1185">Reference proteome</keyword>
<evidence type="ECO:0000313" key="1">
    <source>
        <dbReference type="EMBL" id="EHJ48836.1"/>
    </source>
</evidence>
<dbReference type="Proteomes" id="UP000004662">
    <property type="component" value="Chromosome"/>
</dbReference>
<dbReference type="HOGENOM" id="CLU_148014_0_0_7"/>
<dbReference type="eggNOG" id="ENOG50330UM">
    <property type="taxonomic scope" value="Bacteria"/>
</dbReference>
<dbReference type="AlphaFoldDB" id="G7QB94"/>
<dbReference type="STRING" id="694327.DFW101_2833"/>
<name>G7QB94_9BACT</name>
<reference evidence="2" key="1">
    <citation type="journal article" date="2015" name="Genome Announc.">
        <title>High-Quality Draft Genome Sequence of Desulfovibrio carbinoliphilus FW-101-2B, an Organic Acid-Oxidizing Sulfate-Reducing Bacterium Isolated from Uranium(VI)-Contaminated Groundwater.</title>
        <authorList>
            <person name="Ramsay B.D."/>
            <person name="Hwang C."/>
            <person name="Woo H.L."/>
            <person name="Carroll S.L."/>
            <person name="Lucas S."/>
            <person name="Han J."/>
            <person name="Lapidus A.L."/>
            <person name="Cheng J.F."/>
            <person name="Goodwin L.A."/>
            <person name="Pitluck S."/>
            <person name="Peters L."/>
            <person name="Chertkov O."/>
            <person name="Held B."/>
            <person name="Detter J.C."/>
            <person name="Han C.S."/>
            <person name="Tapia R."/>
            <person name="Land M.L."/>
            <person name="Hauser L.J."/>
            <person name="Kyrpides N.C."/>
            <person name="Ivanova N.N."/>
            <person name="Mikhailova N."/>
            <person name="Pagani I."/>
            <person name="Woyke T."/>
            <person name="Arkin A.P."/>
            <person name="Dehal P."/>
            <person name="Chivian D."/>
            <person name="Criddle C.S."/>
            <person name="Wu W."/>
            <person name="Chakraborty R."/>
            <person name="Hazen T.C."/>
            <person name="Fields M.W."/>
        </authorList>
    </citation>
    <scope>NUCLEOTIDE SEQUENCE [LARGE SCALE GENOMIC DNA]</scope>
    <source>
        <strain evidence="2">FW-101-2B</strain>
    </source>
</reference>
<protein>
    <submittedName>
        <fullName evidence="1">Lipoprotein</fullName>
    </submittedName>
</protein>
<dbReference type="PROSITE" id="PS51257">
    <property type="entry name" value="PROKAR_LIPOPROTEIN"/>
    <property type="match status" value="1"/>
</dbReference>
<gene>
    <name evidence="1" type="ORF">DFW101_2833</name>
</gene>